<keyword evidence="11" id="KW-1185">Reference proteome</keyword>
<dbReference type="GO" id="GO:0003899">
    <property type="term" value="F:DNA-directed RNA polymerase activity"/>
    <property type="evidence" value="ECO:0007669"/>
    <property type="project" value="InterPro"/>
</dbReference>
<dbReference type="NCBIfam" id="TIGR01384">
    <property type="entry name" value="TFS_arch"/>
    <property type="match status" value="1"/>
</dbReference>
<dbReference type="GO" id="GO:0006351">
    <property type="term" value="P:DNA-templated transcription"/>
    <property type="evidence" value="ECO:0007669"/>
    <property type="project" value="InterPro"/>
</dbReference>
<dbReference type="GO" id="GO:0003676">
    <property type="term" value="F:nucleic acid binding"/>
    <property type="evidence" value="ECO:0007669"/>
    <property type="project" value="InterPro"/>
</dbReference>
<feature type="binding site" evidence="6">
    <location>
        <position position="67"/>
    </location>
    <ligand>
        <name>Zn(2+)</name>
        <dbReference type="ChEBI" id="CHEBI:29105"/>
        <label>2</label>
    </ligand>
</feature>
<dbReference type="STRING" id="228908.NEQ377"/>
<dbReference type="Pfam" id="PF01096">
    <property type="entry name" value="Zn_ribbon_TFIIS"/>
    <property type="match status" value="1"/>
</dbReference>
<evidence type="ECO:0000256" key="5">
    <source>
        <dbReference type="PIRNR" id="PIRNR005586"/>
    </source>
</evidence>
<feature type="binding site" evidence="6">
    <location>
        <position position="27"/>
    </location>
    <ligand>
        <name>Zn(2+)</name>
        <dbReference type="ChEBI" id="CHEBI:29105"/>
        <label>1</label>
    </ligand>
</feature>
<evidence type="ECO:0000256" key="8">
    <source>
        <dbReference type="RuleBase" id="RU003474"/>
    </source>
</evidence>
<accession>Q74N12</accession>
<feature type="binding site" evidence="6">
    <location>
        <position position="98"/>
    </location>
    <ligand>
        <name>Zn(2+)</name>
        <dbReference type="ChEBI" id="CHEBI:29105"/>
        <label>2</label>
    </ligand>
</feature>
<dbReference type="SMART" id="SM00661">
    <property type="entry name" value="RPOL9"/>
    <property type="match status" value="1"/>
</dbReference>
<dbReference type="AlphaFoldDB" id="Q74N12"/>
<gene>
    <name evidence="10" type="ordered locus">NEQ377</name>
</gene>
<feature type="domain" description="TFIIS-type" evidence="9">
    <location>
        <begin position="63"/>
        <end position="103"/>
    </location>
</feature>
<dbReference type="InterPro" id="IPR006288">
    <property type="entry name" value="TFS"/>
</dbReference>
<dbReference type="PANTHER" id="PTHR11239">
    <property type="entry name" value="DNA-DIRECTED RNA POLYMERASE"/>
    <property type="match status" value="1"/>
</dbReference>
<organism evidence="10 11">
    <name type="scientific">Nanoarchaeum equitans (strain Kin4-M)</name>
    <dbReference type="NCBI Taxonomy" id="228908"/>
    <lineage>
        <taxon>Archaea</taxon>
        <taxon>Nanobdellota</taxon>
        <taxon>Candidatus Nanoarchaeia</taxon>
        <taxon>Nanoarchaeales</taxon>
        <taxon>Nanoarchaeaceae</taxon>
        <taxon>Nanoarchaeum</taxon>
    </lineage>
</organism>
<dbReference type="HOGENOM" id="CLU_093932_3_2_2"/>
<name>Q74N12_NANEQ</name>
<evidence type="ECO:0000256" key="7">
    <source>
        <dbReference type="PROSITE-ProRule" id="PRU00472"/>
    </source>
</evidence>
<keyword evidence="2 7" id="KW-0863">Zinc-finger</keyword>
<evidence type="ECO:0000256" key="6">
    <source>
        <dbReference type="PIRSR" id="PIRSR005586-1"/>
    </source>
</evidence>
<evidence type="ECO:0000256" key="1">
    <source>
        <dbReference type="ARBA" id="ARBA00022723"/>
    </source>
</evidence>
<dbReference type="PANTHER" id="PTHR11239:SF12">
    <property type="entry name" value="DNA-DIRECTED RNA POLYMERASE III SUBUNIT RPC10"/>
    <property type="match status" value="1"/>
</dbReference>
<sequence>MEFCPKDGSILIPKKEGDKTYLVCPVCGYKKEVTSLVIKEEVKKKEELGKGIAEKETIYSKAKGVKCPKCSSEEVVYFTLQTRASDEAETIFYKCLKCGYTWREYE</sequence>
<reference evidence="10 11" key="1">
    <citation type="journal article" date="2003" name="Proc. Natl. Acad. Sci. U.S.A.">
        <title>The genome of Nanoarchaeum equitans: insights into early archaeal evolution and derived parasitism.</title>
        <authorList>
            <person name="Waters E."/>
            <person name="Hohn M.J."/>
            <person name="Ahel I."/>
            <person name="Graham D.E."/>
            <person name="Adams M.D."/>
            <person name="Barnstead M."/>
            <person name="Beeson K.Y."/>
            <person name="Bibbs L."/>
            <person name="Bolanos R."/>
            <person name="Keller M."/>
            <person name="Kretz K."/>
            <person name="Lin X."/>
            <person name="Mathur E."/>
            <person name="Ni J."/>
            <person name="Podar M."/>
            <person name="Richardson T."/>
            <person name="Sutton G.G."/>
            <person name="Simon M."/>
            <person name="Soll D."/>
            <person name="Stetter K.O."/>
            <person name="Short J.M."/>
            <person name="Noordewier M."/>
        </authorList>
    </citation>
    <scope>NUCLEOTIDE SEQUENCE [LARGE SCALE GENOMIC DNA]</scope>
    <source>
        <strain evidence="10 11">Kin4-M</strain>
    </source>
</reference>
<proteinExistence type="inferred from homology"/>
<dbReference type="GO" id="GO:0006355">
    <property type="term" value="P:regulation of DNA-templated transcription"/>
    <property type="evidence" value="ECO:0007669"/>
    <property type="project" value="InterPro"/>
</dbReference>
<dbReference type="BioCyc" id="NEQU228908:GJB6-404-MONOMER"/>
<evidence type="ECO:0000313" key="10">
    <source>
        <dbReference type="EMBL" id="AAR39225.1"/>
    </source>
</evidence>
<dbReference type="EMBL" id="AE017199">
    <property type="protein sequence ID" value="AAR39225.1"/>
    <property type="molecule type" value="Genomic_DNA"/>
</dbReference>
<protein>
    <submittedName>
        <fullName evidence="10">NEQ377</fullName>
    </submittedName>
</protein>
<evidence type="ECO:0000256" key="4">
    <source>
        <dbReference type="ARBA" id="ARBA00023015"/>
    </source>
</evidence>
<evidence type="ECO:0000256" key="3">
    <source>
        <dbReference type="ARBA" id="ARBA00022833"/>
    </source>
</evidence>
<feature type="binding site" evidence="6">
    <location>
        <position position="95"/>
    </location>
    <ligand>
        <name>Zn(2+)</name>
        <dbReference type="ChEBI" id="CHEBI:29105"/>
        <label>2</label>
    </ligand>
</feature>
<keyword evidence="3 6" id="KW-0862">Zinc</keyword>
<dbReference type="EnsemblBacteria" id="AAR39225">
    <property type="protein sequence ID" value="AAR39225"/>
    <property type="gene ID" value="NEQ377"/>
</dbReference>
<evidence type="ECO:0000259" key="9">
    <source>
        <dbReference type="PROSITE" id="PS51133"/>
    </source>
</evidence>
<feature type="binding site" evidence="6">
    <location>
        <position position="4"/>
    </location>
    <ligand>
        <name>Zn(2+)</name>
        <dbReference type="ChEBI" id="CHEBI:29105"/>
        <label>1</label>
    </ligand>
</feature>
<dbReference type="SMART" id="SM00440">
    <property type="entry name" value="ZnF_C2C2"/>
    <property type="match status" value="1"/>
</dbReference>
<comment type="similarity">
    <text evidence="5 8">Belongs to the archaeal rpoM/eukaryotic RPA12/RPB9/RPC11 RNA polymerase family.</text>
</comment>
<dbReference type="Gene3D" id="2.20.25.10">
    <property type="match status" value="1"/>
</dbReference>
<keyword evidence="4" id="KW-0805">Transcription regulation</keyword>
<evidence type="ECO:0000256" key="2">
    <source>
        <dbReference type="ARBA" id="ARBA00022771"/>
    </source>
</evidence>
<dbReference type="PIRSF" id="PIRSF005586">
    <property type="entry name" value="RNApol_RpoM"/>
    <property type="match status" value="1"/>
</dbReference>
<dbReference type="PROSITE" id="PS00466">
    <property type="entry name" value="ZF_TFIIS_1"/>
    <property type="match status" value="1"/>
</dbReference>
<keyword evidence="5 8" id="KW-0804">Transcription</keyword>
<dbReference type="GO" id="GO:0008270">
    <property type="term" value="F:zinc ion binding"/>
    <property type="evidence" value="ECO:0007669"/>
    <property type="project" value="UniProtKB-KW"/>
</dbReference>
<dbReference type="KEGG" id="neq:NEQ377"/>
<feature type="binding site" evidence="6">
    <location>
        <position position="70"/>
    </location>
    <ligand>
        <name>Zn(2+)</name>
        <dbReference type="ChEBI" id="CHEBI:29105"/>
        <label>2</label>
    </ligand>
</feature>
<feature type="binding site" evidence="6">
    <location>
        <position position="24"/>
    </location>
    <ligand>
        <name>Zn(2+)</name>
        <dbReference type="ChEBI" id="CHEBI:29105"/>
        <label>1</label>
    </ligand>
</feature>
<dbReference type="InterPro" id="IPR001529">
    <property type="entry name" value="Zn_ribbon_RPB9"/>
</dbReference>
<evidence type="ECO:0000313" key="11">
    <source>
        <dbReference type="Proteomes" id="UP000000578"/>
    </source>
</evidence>
<dbReference type="SUPFAM" id="SSF57783">
    <property type="entry name" value="Zinc beta-ribbon"/>
    <property type="match status" value="1"/>
</dbReference>
<dbReference type="Proteomes" id="UP000000578">
    <property type="component" value="Chromosome"/>
</dbReference>
<dbReference type="Pfam" id="PF02150">
    <property type="entry name" value="Zn_ribbon_RPB9"/>
    <property type="match status" value="1"/>
</dbReference>
<dbReference type="PROSITE" id="PS51133">
    <property type="entry name" value="ZF_TFIIS_2"/>
    <property type="match status" value="1"/>
</dbReference>
<dbReference type="InterPro" id="IPR012164">
    <property type="entry name" value="Rpa12/Rpb9/Rpc10/TFS"/>
</dbReference>
<keyword evidence="1 6" id="KW-0479">Metal-binding</keyword>
<dbReference type="InterPro" id="IPR001222">
    <property type="entry name" value="Znf_TFIIS"/>
</dbReference>